<keyword evidence="7" id="KW-1185">Reference proteome</keyword>
<dbReference type="RefSeq" id="WP_388350732.1">
    <property type="nucleotide sequence ID" value="NZ_JBIAFJ010000027.1"/>
</dbReference>
<dbReference type="PROSITE" id="PS50977">
    <property type="entry name" value="HTH_TETR_2"/>
    <property type="match status" value="1"/>
</dbReference>
<proteinExistence type="predicted"/>
<evidence type="ECO:0000313" key="6">
    <source>
        <dbReference type="EMBL" id="MFE9172803.1"/>
    </source>
</evidence>
<feature type="domain" description="HTH tetR-type" evidence="5">
    <location>
        <begin position="13"/>
        <end position="73"/>
    </location>
</feature>
<dbReference type="InterPro" id="IPR023772">
    <property type="entry name" value="DNA-bd_HTH_TetR-type_CS"/>
</dbReference>
<dbReference type="PRINTS" id="PR00455">
    <property type="entry name" value="HTHTETR"/>
</dbReference>
<name>A0ABW6L1H0_9ACTN</name>
<sequence>MESTVGLRERKKAATRRAVHEAALRLTVEQGFDAVTVEAVADAAGISRRTFSNYFATKEDAVLWGDERYLNELVAAFRARPAEETAWTALRTAVLDRLPESGAQEWETLVRTRMALRHPALLARQLAKYAALEAELTQAITERWHTADADADVDAALDAGVMASAFLVALRITMRRWIESDLTHNPRELVVDTMNRLARPFV</sequence>
<evidence type="ECO:0000256" key="2">
    <source>
        <dbReference type="ARBA" id="ARBA00023125"/>
    </source>
</evidence>
<dbReference type="InterPro" id="IPR001647">
    <property type="entry name" value="HTH_TetR"/>
</dbReference>
<dbReference type="Pfam" id="PF00440">
    <property type="entry name" value="TetR_N"/>
    <property type="match status" value="1"/>
</dbReference>
<dbReference type="Proteomes" id="UP001601197">
    <property type="component" value="Unassembled WGS sequence"/>
</dbReference>
<evidence type="ECO:0000259" key="5">
    <source>
        <dbReference type="PROSITE" id="PS50977"/>
    </source>
</evidence>
<dbReference type="PROSITE" id="PS01081">
    <property type="entry name" value="HTH_TETR_1"/>
    <property type="match status" value="1"/>
</dbReference>
<dbReference type="InterPro" id="IPR041347">
    <property type="entry name" value="MftR_C"/>
</dbReference>
<evidence type="ECO:0000256" key="3">
    <source>
        <dbReference type="ARBA" id="ARBA00023163"/>
    </source>
</evidence>
<dbReference type="EMBL" id="JBIAFJ010000027">
    <property type="protein sequence ID" value="MFE9172803.1"/>
    <property type="molecule type" value="Genomic_DNA"/>
</dbReference>
<dbReference type="SUPFAM" id="SSF46689">
    <property type="entry name" value="Homeodomain-like"/>
    <property type="match status" value="1"/>
</dbReference>
<dbReference type="PANTHER" id="PTHR30055">
    <property type="entry name" value="HTH-TYPE TRANSCRIPTIONAL REGULATOR RUTR"/>
    <property type="match status" value="1"/>
</dbReference>
<organism evidence="6 7">
    <name type="scientific">Streptomyces kebangsaanensis</name>
    <dbReference type="NCBI Taxonomy" id="864058"/>
    <lineage>
        <taxon>Bacteria</taxon>
        <taxon>Bacillati</taxon>
        <taxon>Actinomycetota</taxon>
        <taxon>Actinomycetes</taxon>
        <taxon>Kitasatosporales</taxon>
        <taxon>Streptomycetaceae</taxon>
        <taxon>Streptomyces</taxon>
    </lineage>
</organism>
<dbReference type="InterPro" id="IPR009057">
    <property type="entry name" value="Homeodomain-like_sf"/>
</dbReference>
<protein>
    <submittedName>
        <fullName evidence="6">TetR family transcriptional regulator</fullName>
    </submittedName>
</protein>
<dbReference type="InterPro" id="IPR050109">
    <property type="entry name" value="HTH-type_TetR-like_transc_reg"/>
</dbReference>
<evidence type="ECO:0000256" key="1">
    <source>
        <dbReference type="ARBA" id="ARBA00023015"/>
    </source>
</evidence>
<dbReference type="Gene3D" id="1.10.357.10">
    <property type="entry name" value="Tetracycline Repressor, domain 2"/>
    <property type="match status" value="1"/>
</dbReference>
<keyword evidence="3" id="KW-0804">Transcription</keyword>
<keyword evidence="2 4" id="KW-0238">DNA-binding</keyword>
<evidence type="ECO:0000313" key="7">
    <source>
        <dbReference type="Proteomes" id="UP001601197"/>
    </source>
</evidence>
<accession>A0ABW6L1H0</accession>
<dbReference type="Pfam" id="PF17754">
    <property type="entry name" value="TetR_C_14"/>
    <property type="match status" value="1"/>
</dbReference>
<gene>
    <name evidence="6" type="ORF">ACFYNZ_25575</name>
</gene>
<keyword evidence="1" id="KW-0805">Transcription regulation</keyword>
<feature type="DNA-binding region" description="H-T-H motif" evidence="4">
    <location>
        <begin position="36"/>
        <end position="55"/>
    </location>
</feature>
<comment type="caution">
    <text evidence="6">The sequence shown here is derived from an EMBL/GenBank/DDBJ whole genome shotgun (WGS) entry which is preliminary data.</text>
</comment>
<reference evidence="6 7" key="1">
    <citation type="submission" date="2024-10" db="EMBL/GenBank/DDBJ databases">
        <title>The Natural Products Discovery Center: Release of the First 8490 Sequenced Strains for Exploring Actinobacteria Biosynthetic Diversity.</title>
        <authorList>
            <person name="Kalkreuter E."/>
            <person name="Kautsar S.A."/>
            <person name="Yang D."/>
            <person name="Bader C.D."/>
            <person name="Teijaro C.N."/>
            <person name="Fluegel L."/>
            <person name="Davis C.M."/>
            <person name="Simpson J.R."/>
            <person name="Lauterbach L."/>
            <person name="Steele A.D."/>
            <person name="Gui C."/>
            <person name="Meng S."/>
            <person name="Li G."/>
            <person name="Viehrig K."/>
            <person name="Ye F."/>
            <person name="Su P."/>
            <person name="Kiefer A.F."/>
            <person name="Nichols A."/>
            <person name="Cepeda A.J."/>
            <person name="Yan W."/>
            <person name="Fan B."/>
            <person name="Jiang Y."/>
            <person name="Adhikari A."/>
            <person name="Zheng C.-J."/>
            <person name="Schuster L."/>
            <person name="Cowan T.M."/>
            <person name="Smanski M.J."/>
            <person name="Chevrette M.G."/>
            <person name="De Carvalho L.P.S."/>
            <person name="Shen B."/>
        </authorList>
    </citation>
    <scope>NUCLEOTIDE SEQUENCE [LARGE SCALE GENOMIC DNA]</scope>
    <source>
        <strain evidence="6 7">NPDC007147</strain>
    </source>
</reference>
<dbReference type="PANTHER" id="PTHR30055:SF238">
    <property type="entry name" value="MYCOFACTOCIN BIOSYNTHESIS TRANSCRIPTIONAL REGULATOR MFTR-RELATED"/>
    <property type="match status" value="1"/>
</dbReference>
<evidence type="ECO:0000256" key="4">
    <source>
        <dbReference type="PROSITE-ProRule" id="PRU00335"/>
    </source>
</evidence>